<reference evidence="2" key="1">
    <citation type="journal article" date="2020" name="Cell">
        <title>Large-Scale Comparative Analyses of Tick Genomes Elucidate Their Genetic Diversity and Vector Capacities.</title>
        <authorList>
            <consortium name="Tick Genome and Microbiome Consortium (TIGMIC)"/>
            <person name="Jia N."/>
            <person name="Wang J."/>
            <person name="Shi W."/>
            <person name="Du L."/>
            <person name="Sun Y."/>
            <person name="Zhan W."/>
            <person name="Jiang J.F."/>
            <person name="Wang Q."/>
            <person name="Zhang B."/>
            <person name="Ji P."/>
            <person name="Bell-Sakyi L."/>
            <person name="Cui X.M."/>
            <person name="Yuan T.T."/>
            <person name="Jiang B.G."/>
            <person name="Yang W.F."/>
            <person name="Lam T.T."/>
            <person name="Chang Q.C."/>
            <person name="Ding S.J."/>
            <person name="Wang X.J."/>
            <person name="Zhu J.G."/>
            <person name="Ruan X.D."/>
            <person name="Zhao L."/>
            <person name="Wei J.T."/>
            <person name="Ye R.Z."/>
            <person name="Que T.C."/>
            <person name="Du C.H."/>
            <person name="Zhou Y.H."/>
            <person name="Cheng J.X."/>
            <person name="Dai P.F."/>
            <person name="Guo W.B."/>
            <person name="Han X.H."/>
            <person name="Huang E.J."/>
            <person name="Li L.F."/>
            <person name="Wei W."/>
            <person name="Gao Y.C."/>
            <person name="Liu J.Z."/>
            <person name="Shao H.Z."/>
            <person name="Wang X."/>
            <person name="Wang C.C."/>
            <person name="Yang T.C."/>
            <person name="Huo Q.B."/>
            <person name="Li W."/>
            <person name="Chen H.Y."/>
            <person name="Chen S.E."/>
            <person name="Zhou L.G."/>
            <person name="Ni X.B."/>
            <person name="Tian J.H."/>
            <person name="Sheng Y."/>
            <person name="Liu T."/>
            <person name="Pan Y.S."/>
            <person name="Xia L.Y."/>
            <person name="Li J."/>
            <person name="Zhao F."/>
            <person name="Cao W.C."/>
        </authorList>
    </citation>
    <scope>NUCLEOTIDE SEQUENCE</scope>
    <source>
        <strain evidence="2">Rsan-2018</strain>
    </source>
</reference>
<protein>
    <recommendedName>
        <fullName evidence="4">Secreted protein</fullName>
    </recommendedName>
</protein>
<feature type="chain" id="PRO_5039214726" description="Secreted protein" evidence="1">
    <location>
        <begin position="19"/>
        <end position="92"/>
    </location>
</feature>
<keyword evidence="3" id="KW-1185">Reference proteome</keyword>
<evidence type="ECO:0000256" key="1">
    <source>
        <dbReference type="SAM" id="SignalP"/>
    </source>
</evidence>
<evidence type="ECO:0000313" key="2">
    <source>
        <dbReference type="EMBL" id="KAH7946777.1"/>
    </source>
</evidence>
<comment type="caution">
    <text evidence="2">The sequence shown here is derived from an EMBL/GenBank/DDBJ whole genome shotgun (WGS) entry which is preliminary data.</text>
</comment>
<proteinExistence type="predicted"/>
<dbReference type="AlphaFoldDB" id="A0A9D4PKN6"/>
<accession>A0A9D4PKN6</accession>
<reference evidence="2" key="2">
    <citation type="submission" date="2021-09" db="EMBL/GenBank/DDBJ databases">
        <authorList>
            <person name="Jia N."/>
            <person name="Wang J."/>
            <person name="Shi W."/>
            <person name="Du L."/>
            <person name="Sun Y."/>
            <person name="Zhan W."/>
            <person name="Jiang J."/>
            <person name="Wang Q."/>
            <person name="Zhang B."/>
            <person name="Ji P."/>
            <person name="Sakyi L.B."/>
            <person name="Cui X."/>
            <person name="Yuan T."/>
            <person name="Jiang B."/>
            <person name="Yang W."/>
            <person name="Lam T.T.-Y."/>
            <person name="Chang Q."/>
            <person name="Ding S."/>
            <person name="Wang X."/>
            <person name="Zhu J."/>
            <person name="Ruan X."/>
            <person name="Zhao L."/>
            <person name="Wei J."/>
            <person name="Que T."/>
            <person name="Du C."/>
            <person name="Cheng J."/>
            <person name="Dai P."/>
            <person name="Han X."/>
            <person name="Huang E."/>
            <person name="Gao Y."/>
            <person name="Liu J."/>
            <person name="Shao H."/>
            <person name="Ye R."/>
            <person name="Li L."/>
            <person name="Wei W."/>
            <person name="Wang X."/>
            <person name="Wang C."/>
            <person name="Huo Q."/>
            <person name="Li W."/>
            <person name="Guo W."/>
            <person name="Chen H."/>
            <person name="Chen S."/>
            <person name="Zhou L."/>
            <person name="Zhou L."/>
            <person name="Ni X."/>
            <person name="Tian J."/>
            <person name="Zhou Y."/>
            <person name="Sheng Y."/>
            <person name="Liu T."/>
            <person name="Pan Y."/>
            <person name="Xia L."/>
            <person name="Li J."/>
            <person name="Zhao F."/>
            <person name="Cao W."/>
        </authorList>
    </citation>
    <scope>NUCLEOTIDE SEQUENCE</scope>
    <source>
        <strain evidence="2">Rsan-2018</strain>
        <tissue evidence="2">Larvae</tissue>
    </source>
</reference>
<feature type="signal peptide" evidence="1">
    <location>
        <begin position="1"/>
        <end position="18"/>
    </location>
</feature>
<gene>
    <name evidence="2" type="ORF">HPB52_004221</name>
</gene>
<organism evidence="2 3">
    <name type="scientific">Rhipicephalus sanguineus</name>
    <name type="common">Brown dog tick</name>
    <name type="synonym">Ixodes sanguineus</name>
    <dbReference type="NCBI Taxonomy" id="34632"/>
    <lineage>
        <taxon>Eukaryota</taxon>
        <taxon>Metazoa</taxon>
        <taxon>Ecdysozoa</taxon>
        <taxon>Arthropoda</taxon>
        <taxon>Chelicerata</taxon>
        <taxon>Arachnida</taxon>
        <taxon>Acari</taxon>
        <taxon>Parasitiformes</taxon>
        <taxon>Ixodida</taxon>
        <taxon>Ixodoidea</taxon>
        <taxon>Ixodidae</taxon>
        <taxon>Rhipicephalinae</taxon>
        <taxon>Rhipicephalus</taxon>
        <taxon>Rhipicephalus</taxon>
    </lineage>
</organism>
<name>A0A9D4PKN6_RHISA</name>
<dbReference type="Proteomes" id="UP000821837">
    <property type="component" value="Chromosome 6"/>
</dbReference>
<evidence type="ECO:0008006" key="4">
    <source>
        <dbReference type="Google" id="ProtNLM"/>
    </source>
</evidence>
<sequence length="92" mass="10116">MWDCWAEICALSAEFSFANFLTCASDDTSDAGGPRCQASDFGALLRGVYWMTGTLEGSRVVEKMKNGLEGDGERLLEVPLWDGLRWVFDVGS</sequence>
<dbReference type="EMBL" id="JABSTV010001252">
    <property type="protein sequence ID" value="KAH7946777.1"/>
    <property type="molecule type" value="Genomic_DNA"/>
</dbReference>
<keyword evidence="1" id="KW-0732">Signal</keyword>
<evidence type="ECO:0000313" key="3">
    <source>
        <dbReference type="Proteomes" id="UP000821837"/>
    </source>
</evidence>